<dbReference type="PROSITE" id="PS51892">
    <property type="entry name" value="SUBTILASE"/>
    <property type="match status" value="1"/>
</dbReference>
<dbReference type="Gene3D" id="3.50.30.30">
    <property type="match status" value="1"/>
</dbReference>
<comment type="similarity">
    <text evidence="3 11">Belongs to the peptidase S8 family.</text>
</comment>
<organism evidence="17 18">
    <name type="scientific">Erythroxylum novogranatense</name>
    <dbReference type="NCBI Taxonomy" id="1862640"/>
    <lineage>
        <taxon>Eukaryota</taxon>
        <taxon>Viridiplantae</taxon>
        <taxon>Streptophyta</taxon>
        <taxon>Embryophyta</taxon>
        <taxon>Tracheophyta</taxon>
        <taxon>Spermatophyta</taxon>
        <taxon>Magnoliopsida</taxon>
        <taxon>eudicotyledons</taxon>
        <taxon>Gunneridae</taxon>
        <taxon>Pentapetalae</taxon>
        <taxon>rosids</taxon>
        <taxon>fabids</taxon>
        <taxon>Malpighiales</taxon>
        <taxon>Erythroxylaceae</taxon>
        <taxon>Erythroxylum</taxon>
    </lineage>
</organism>
<dbReference type="GO" id="GO:0048046">
    <property type="term" value="C:apoplast"/>
    <property type="evidence" value="ECO:0007669"/>
    <property type="project" value="UniProtKB-SubCell"/>
</dbReference>
<keyword evidence="8 11" id="KW-0378">Hydrolase</keyword>
<dbReference type="InterPro" id="IPR041469">
    <property type="entry name" value="Subtilisin-like_FN3"/>
</dbReference>
<keyword evidence="5" id="KW-0964">Secreted</keyword>
<evidence type="ECO:0000256" key="10">
    <source>
        <dbReference type="PIRSR" id="PIRSR615500-1"/>
    </source>
</evidence>
<feature type="domain" description="Inhibitor I9" evidence="15">
    <location>
        <begin position="24"/>
        <end position="103"/>
    </location>
</feature>
<keyword evidence="7 12" id="KW-0732">Signal</keyword>
<sequence length="772" mass="83234">MKSIFIFFPFLLPHFVSCAETMAYVVYFGGHKGDKALDEIEATHHSYLQAVKETEEEAKASFLYSYKHTLNGFAALLTPDEAFRLSEMEEVISVFRNEAYSLQTTRSWEFVGLKDGQSLNHPFGSHRDLLPVAGYGKNIIIGIMDSGVWPESPSFSDEGMEPIPRSWKGICQTGVAFNKSHCNSKIIGARYYIKAFEQEYGPLNATEDYRSPRDTDGHGSHCSSIAAGRVVPGAAALGGFASGTAYGGAPLARLSIYKACWATPNQEKAVGNTCFGVDMLAALDDAVADGVDVLSLSIATAKPYPYEGDAIAIGAFHAVQKNVIVVAAAGNTGPAPSTLSNNAPWILTVAASTLDREFFGSVLLGNGKEIRGQTITPYKRLTDVPVVLAEDVVGAHVHKDESNQCLPNSLDPEKVKGKIVLCMRGLGIRVGKSFEVKRAGGAGFILGNTPAFGGEHVIADPHFLPGTAVGAEDAIKIINYIKYTKNPLVTLEEPRTVLNQKPAPCIAAFSGRGPSPLDSNILKPDIAAPGVYILAAWSGGSSPTKYSFDHRSVKFNFDTGTSMATPHVAGAAALVRAVHPHWSSAAIKSALITTAGIRNNLGNPITDQNGNLATPFEYGAGHFRPARASDPGLVYDSSFVDYVLYLCNYGSSLIKGFRCPERRQPTNTLNYPSLAISKLSGSVTVKRTVTNVGAKNSVYFFTAKPPLGISVESSHNILLFNRVGQKRDFTITVKATDDVWAKKYYKNGFAFGWYSWKDNYHNVRSPVVVSLA</sequence>
<dbReference type="GO" id="GO:0009609">
    <property type="term" value="P:response to symbiotic bacterium"/>
    <property type="evidence" value="ECO:0007669"/>
    <property type="project" value="UniProtKB-ARBA"/>
</dbReference>
<feature type="signal peptide" evidence="12">
    <location>
        <begin position="1"/>
        <end position="18"/>
    </location>
</feature>
<evidence type="ECO:0000256" key="1">
    <source>
        <dbReference type="ARBA" id="ARBA00002076"/>
    </source>
</evidence>
<dbReference type="PROSITE" id="PS00138">
    <property type="entry name" value="SUBTILASE_SER"/>
    <property type="match status" value="1"/>
</dbReference>
<evidence type="ECO:0000256" key="3">
    <source>
        <dbReference type="ARBA" id="ARBA00011073"/>
    </source>
</evidence>
<comment type="subcellular location">
    <subcellularLocation>
        <location evidence="2">Secreted</location>
        <location evidence="2">Extracellular space</location>
        <location evidence="2">Apoplast</location>
    </subcellularLocation>
</comment>
<dbReference type="GO" id="GO:0006508">
    <property type="term" value="P:proteolysis"/>
    <property type="evidence" value="ECO:0007669"/>
    <property type="project" value="UniProtKB-KW"/>
</dbReference>
<accession>A0AAV8T3I2</accession>
<evidence type="ECO:0000256" key="5">
    <source>
        <dbReference type="ARBA" id="ARBA00022525"/>
    </source>
</evidence>
<dbReference type="Pfam" id="PF17766">
    <property type="entry name" value="fn3_6"/>
    <property type="match status" value="1"/>
</dbReference>
<dbReference type="AlphaFoldDB" id="A0AAV8T3I2"/>
<dbReference type="Pfam" id="PF00082">
    <property type="entry name" value="Peptidase_S8"/>
    <property type="match status" value="1"/>
</dbReference>
<dbReference type="CDD" id="cd04852">
    <property type="entry name" value="Peptidases_S8_3"/>
    <property type="match status" value="1"/>
</dbReference>
<keyword evidence="9 11" id="KW-0720">Serine protease</keyword>
<evidence type="ECO:0000256" key="11">
    <source>
        <dbReference type="PROSITE-ProRule" id="PRU01240"/>
    </source>
</evidence>
<evidence type="ECO:0000256" key="12">
    <source>
        <dbReference type="SAM" id="SignalP"/>
    </source>
</evidence>
<evidence type="ECO:0000256" key="6">
    <source>
        <dbReference type="ARBA" id="ARBA00022670"/>
    </source>
</evidence>
<dbReference type="GO" id="GO:0004252">
    <property type="term" value="F:serine-type endopeptidase activity"/>
    <property type="evidence" value="ECO:0007669"/>
    <property type="project" value="UniProtKB-UniRule"/>
</dbReference>
<keyword evidence="4" id="KW-0052">Apoplast</keyword>
<evidence type="ECO:0000259" key="13">
    <source>
        <dbReference type="Pfam" id="PF00082"/>
    </source>
</evidence>
<comment type="function">
    <text evidence="1">Required for arbuscular mycorrhiza (AM) development during AM symbiosis with AM fungi (e.g. Glomeromycota intraradices).</text>
</comment>
<dbReference type="InterPro" id="IPR023828">
    <property type="entry name" value="Peptidase_S8_Ser-AS"/>
</dbReference>
<dbReference type="PROSITE" id="PS00137">
    <property type="entry name" value="SUBTILASE_HIS"/>
    <property type="match status" value="1"/>
</dbReference>
<evidence type="ECO:0000256" key="2">
    <source>
        <dbReference type="ARBA" id="ARBA00004271"/>
    </source>
</evidence>
<dbReference type="GO" id="GO:0009610">
    <property type="term" value="P:response to symbiotic fungus"/>
    <property type="evidence" value="ECO:0007669"/>
    <property type="project" value="UniProtKB-ARBA"/>
</dbReference>
<evidence type="ECO:0008006" key="19">
    <source>
        <dbReference type="Google" id="ProtNLM"/>
    </source>
</evidence>
<dbReference type="FunFam" id="3.50.30.30:FF:000005">
    <property type="entry name" value="subtilisin-like protease SBT1.5"/>
    <property type="match status" value="1"/>
</dbReference>
<evidence type="ECO:0000259" key="16">
    <source>
        <dbReference type="Pfam" id="PF17766"/>
    </source>
</evidence>
<dbReference type="Gene3D" id="2.60.40.2310">
    <property type="match status" value="1"/>
</dbReference>
<reference evidence="17 18" key="1">
    <citation type="submission" date="2021-09" db="EMBL/GenBank/DDBJ databases">
        <title>Genomic insights and catalytic innovation underlie evolution of tropane alkaloids biosynthesis.</title>
        <authorList>
            <person name="Wang Y.-J."/>
            <person name="Tian T."/>
            <person name="Huang J.-P."/>
            <person name="Huang S.-X."/>
        </authorList>
    </citation>
    <scope>NUCLEOTIDE SEQUENCE [LARGE SCALE GENOMIC DNA]</scope>
    <source>
        <strain evidence="17">KIB-2018</strain>
        <tissue evidence="17">Leaf</tissue>
    </source>
</reference>
<dbReference type="Gene3D" id="3.40.50.200">
    <property type="entry name" value="Peptidase S8/S53 domain"/>
    <property type="match status" value="1"/>
</dbReference>
<dbReference type="PANTHER" id="PTHR10795">
    <property type="entry name" value="PROPROTEIN CONVERTASE SUBTILISIN/KEXIN"/>
    <property type="match status" value="1"/>
</dbReference>
<evidence type="ECO:0000256" key="8">
    <source>
        <dbReference type="ARBA" id="ARBA00022801"/>
    </source>
</evidence>
<dbReference type="CDD" id="cd02120">
    <property type="entry name" value="PA_subtilisin_like"/>
    <property type="match status" value="1"/>
</dbReference>
<dbReference type="FunFam" id="3.40.50.200:FF:000006">
    <property type="entry name" value="Subtilisin-like protease SBT1.5"/>
    <property type="match status" value="1"/>
</dbReference>
<gene>
    <name evidence="17" type="ORF">K2173_001357</name>
</gene>
<dbReference type="SUPFAM" id="SSF52743">
    <property type="entry name" value="Subtilisin-like"/>
    <property type="match status" value="1"/>
</dbReference>
<dbReference type="InterPro" id="IPR010259">
    <property type="entry name" value="S8pro/Inhibitor_I9"/>
</dbReference>
<dbReference type="InterPro" id="IPR037045">
    <property type="entry name" value="S8pro/Inhibitor_I9_sf"/>
</dbReference>
<feature type="active site" description="Charge relay system" evidence="10 11">
    <location>
        <position position="218"/>
    </location>
</feature>
<evidence type="ECO:0000256" key="7">
    <source>
        <dbReference type="ARBA" id="ARBA00022729"/>
    </source>
</evidence>
<dbReference type="Pfam" id="PF02225">
    <property type="entry name" value="PA"/>
    <property type="match status" value="1"/>
</dbReference>
<keyword evidence="18" id="KW-1185">Reference proteome</keyword>
<dbReference type="InterPro" id="IPR015500">
    <property type="entry name" value="Peptidase_S8_subtilisin-rel"/>
</dbReference>
<dbReference type="FunFam" id="3.30.70.80:FF:000002">
    <property type="entry name" value="Subtilisin-like protease SBT5.3"/>
    <property type="match status" value="1"/>
</dbReference>
<feature type="domain" description="Peptidase S8/S53" evidence="13">
    <location>
        <begin position="136"/>
        <end position="621"/>
    </location>
</feature>
<dbReference type="InterPro" id="IPR034197">
    <property type="entry name" value="Peptidases_S8_3"/>
</dbReference>
<evidence type="ECO:0000256" key="4">
    <source>
        <dbReference type="ARBA" id="ARBA00022523"/>
    </source>
</evidence>
<name>A0AAV8T3I2_9ROSI</name>
<feature type="domain" description="PA" evidence="14">
    <location>
        <begin position="401"/>
        <end position="475"/>
    </location>
</feature>
<dbReference type="InterPro" id="IPR045051">
    <property type="entry name" value="SBT"/>
</dbReference>
<evidence type="ECO:0000313" key="17">
    <source>
        <dbReference type="EMBL" id="KAJ8761301.1"/>
    </source>
</evidence>
<comment type="caution">
    <text evidence="17">The sequence shown here is derived from an EMBL/GenBank/DDBJ whole genome shotgun (WGS) entry which is preliminary data.</text>
</comment>
<evidence type="ECO:0000259" key="15">
    <source>
        <dbReference type="Pfam" id="PF05922"/>
    </source>
</evidence>
<evidence type="ECO:0000259" key="14">
    <source>
        <dbReference type="Pfam" id="PF02225"/>
    </source>
</evidence>
<protein>
    <recommendedName>
        <fullName evidence="19">Subtilisin-like protease SBT5.6</fullName>
    </recommendedName>
</protein>
<proteinExistence type="inferred from homology"/>
<dbReference type="Gene3D" id="3.30.70.80">
    <property type="entry name" value="Peptidase S8 propeptide/proteinase inhibitor I9"/>
    <property type="match status" value="1"/>
</dbReference>
<feature type="active site" description="Charge relay system" evidence="10 11">
    <location>
        <position position="562"/>
    </location>
</feature>
<dbReference type="InterPro" id="IPR000209">
    <property type="entry name" value="Peptidase_S8/S53_dom"/>
</dbReference>
<keyword evidence="6 11" id="KW-0645">Protease</keyword>
<dbReference type="InterPro" id="IPR022398">
    <property type="entry name" value="Peptidase_S8_His-AS"/>
</dbReference>
<feature type="domain" description="Subtilisin-like protease fibronectin type-III" evidence="16">
    <location>
        <begin position="669"/>
        <end position="769"/>
    </location>
</feature>
<dbReference type="InterPro" id="IPR036852">
    <property type="entry name" value="Peptidase_S8/S53_dom_sf"/>
</dbReference>
<dbReference type="PRINTS" id="PR00723">
    <property type="entry name" value="SUBTILISIN"/>
</dbReference>
<dbReference type="Proteomes" id="UP001159364">
    <property type="component" value="Linkage Group LG06"/>
</dbReference>
<dbReference type="EMBL" id="JAIWQS010000006">
    <property type="protein sequence ID" value="KAJ8761301.1"/>
    <property type="molecule type" value="Genomic_DNA"/>
</dbReference>
<evidence type="ECO:0000256" key="9">
    <source>
        <dbReference type="ARBA" id="ARBA00022825"/>
    </source>
</evidence>
<feature type="chain" id="PRO_5043753950" description="Subtilisin-like protease SBT5.6" evidence="12">
    <location>
        <begin position="19"/>
        <end position="772"/>
    </location>
</feature>
<dbReference type="Pfam" id="PF05922">
    <property type="entry name" value="Inhibitor_I9"/>
    <property type="match status" value="1"/>
</dbReference>
<feature type="active site" description="Charge relay system" evidence="10 11">
    <location>
        <position position="145"/>
    </location>
</feature>
<evidence type="ECO:0000313" key="18">
    <source>
        <dbReference type="Proteomes" id="UP001159364"/>
    </source>
</evidence>
<dbReference type="InterPro" id="IPR003137">
    <property type="entry name" value="PA_domain"/>
</dbReference>